<gene>
    <name evidence="2" type="ORF">OM960_15330</name>
</gene>
<proteinExistence type="predicted"/>
<evidence type="ECO:0000256" key="1">
    <source>
        <dbReference type="SAM" id="MobiDB-lite"/>
    </source>
</evidence>
<dbReference type="RefSeq" id="WP_264772558.1">
    <property type="nucleotide sequence ID" value="NZ_JAPDOG010000014.1"/>
</dbReference>
<keyword evidence="3" id="KW-1185">Reference proteome</keyword>
<sequence>MALEIVIPDSGPLMSLGRIDRLDLLDRFNCPILITDMVADEILRGKPGAPDASVFEAWFAKRGNRIQTIETSIGMMWKAIPEDIRATLKRVRDAGETSIWQFSNTIRDTMAADDEALVLFEDAAVKKMDFGPHIRKLSTWSFLIALERAGVIPSAQTLRNDMMAANRTIPSDPFDQPSPKMAGRDEDWIAGYDARPDMDDPTP</sequence>
<dbReference type="EMBL" id="JAPDOG010000014">
    <property type="protein sequence ID" value="MCW3782924.1"/>
    <property type="molecule type" value="Genomic_DNA"/>
</dbReference>
<evidence type="ECO:0000313" key="2">
    <source>
        <dbReference type="EMBL" id="MCW3782924.1"/>
    </source>
</evidence>
<feature type="compositionally biased region" description="Basic and acidic residues" evidence="1">
    <location>
        <begin position="194"/>
        <end position="203"/>
    </location>
</feature>
<name>A0ABT3J5H8_9RHOB</name>
<dbReference type="InterPro" id="IPR021799">
    <property type="entry name" value="PIN-like_prokaryotic"/>
</dbReference>
<feature type="region of interest" description="Disordered" evidence="1">
    <location>
        <begin position="169"/>
        <end position="203"/>
    </location>
</feature>
<evidence type="ECO:0000313" key="3">
    <source>
        <dbReference type="Proteomes" id="UP001207582"/>
    </source>
</evidence>
<accession>A0ABT3J5H8</accession>
<comment type="caution">
    <text evidence="2">The sequence shown here is derived from an EMBL/GenBank/DDBJ whole genome shotgun (WGS) entry which is preliminary data.</text>
</comment>
<dbReference type="Proteomes" id="UP001207582">
    <property type="component" value="Unassembled WGS sequence"/>
</dbReference>
<organism evidence="2 3">
    <name type="scientific">Defluviimonas salinarum</name>
    <dbReference type="NCBI Taxonomy" id="2992147"/>
    <lineage>
        <taxon>Bacteria</taxon>
        <taxon>Pseudomonadati</taxon>
        <taxon>Pseudomonadota</taxon>
        <taxon>Alphaproteobacteria</taxon>
        <taxon>Rhodobacterales</taxon>
        <taxon>Paracoccaceae</taxon>
        <taxon>Albidovulum</taxon>
    </lineage>
</organism>
<protein>
    <recommendedName>
        <fullName evidence="4">DUF3368 domain-containing protein</fullName>
    </recommendedName>
</protein>
<dbReference type="Pfam" id="PF11848">
    <property type="entry name" value="DUF3368"/>
    <property type="match status" value="1"/>
</dbReference>
<evidence type="ECO:0008006" key="4">
    <source>
        <dbReference type="Google" id="ProtNLM"/>
    </source>
</evidence>
<reference evidence="2 3" key="1">
    <citation type="submission" date="2022-10" db="EMBL/GenBank/DDBJ databases">
        <title>Defluviimonas sp. CAU 1641 isolated from mud.</title>
        <authorList>
            <person name="Kim W."/>
        </authorList>
    </citation>
    <scope>NUCLEOTIDE SEQUENCE [LARGE SCALE GENOMIC DNA]</scope>
    <source>
        <strain evidence="2 3">CAU 1641</strain>
    </source>
</reference>